<comment type="caution">
    <text evidence="9">The sequence shown here is derived from an EMBL/GenBank/DDBJ whole genome shotgun (WGS) entry which is preliminary data.</text>
</comment>
<evidence type="ECO:0000259" key="8">
    <source>
        <dbReference type="Pfam" id="PF18388"/>
    </source>
</evidence>
<sequence length="445" mass="48853">MPLDKDTLHVVVRLPFKRPENFVEPPPILWTDEMEVRLWQYMSQKNTDWNFIAEQLGVPTPYLVRHAAFLYETQLRGIQQQLRLSEVSKAPSSATNTPPSSQRRNISTSRSTSSNRQTPTTSFRNSTPPPHPPAPPTAVPVETAGPEDSTSSMMLSAISNIAPRESPVADTPIRANSPLSGSSSQSSQLHPSGSSASSSIHKNSFLRTQSSMTPRQSQRTMDQHSPQPPSNASRPPSRQQDATPSSVTSQMASLHLLQQDEEPAFLPSKSRPSSRLLPSLRQSQSRSLDKGKGRQLQPADFPTGSTYDTELTQQSAQRTAGFPQQQKEDSAETIRSRILEASDDIRQSSTRHGHHAHSAQSTGGLVEQQKHDPLESIRSRILEASSDIRQPSTTPATPMTASRTPPESREPPASSQPAFLSRTMPPRQADMSRPLQSTTHLAGNP</sequence>
<dbReference type="InterPro" id="IPR040666">
    <property type="entry name" value="Atg29_N"/>
</dbReference>
<comment type="subcellular location">
    <subcellularLocation>
        <location evidence="1">Preautophagosomal structure</location>
    </subcellularLocation>
</comment>
<feature type="compositionally biased region" description="Basic and acidic residues" evidence="7">
    <location>
        <begin position="326"/>
        <end position="346"/>
    </location>
</feature>
<dbReference type="GO" id="GO:0000407">
    <property type="term" value="C:phagophore assembly site"/>
    <property type="evidence" value="ECO:0007669"/>
    <property type="project" value="UniProtKB-SubCell"/>
</dbReference>
<proteinExistence type="inferred from homology"/>
<evidence type="ECO:0000313" key="10">
    <source>
        <dbReference type="Proteomes" id="UP000242180"/>
    </source>
</evidence>
<protein>
    <recommendedName>
        <fullName evidence="3">Autophagy-related protein 29</fullName>
    </recommendedName>
</protein>
<feature type="compositionally biased region" description="Low complexity" evidence="7">
    <location>
        <begin position="175"/>
        <end position="203"/>
    </location>
</feature>
<keyword evidence="6" id="KW-0072">Autophagy</keyword>
<feature type="region of interest" description="Disordered" evidence="7">
    <location>
        <begin position="86"/>
        <end position="150"/>
    </location>
</feature>
<feature type="region of interest" description="Disordered" evidence="7">
    <location>
        <begin position="264"/>
        <end position="445"/>
    </location>
</feature>
<evidence type="ECO:0000256" key="4">
    <source>
        <dbReference type="ARBA" id="ARBA00022448"/>
    </source>
</evidence>
<evidence type="ECO:0000256" key="7">
    <source>
        <dbReference type="SAM" id="MobiDB-lite"/>
    </source>
</evidence>
<dbReference type="InterPro" id="IPR039113">
    <property type="entry name" value="ATG29"/>
</dbReference>
<dbReference type="Gene3D" id="1.10.10.2570">
    <property type="match status" value="1"/>
</dbReference>
<dbReference type="OrthoDB" id="21072at2759"/>
<evidence type="ECO:0000256" key="2">
    <source>
        <dbReference type="ARBA" id="ARBA00010082"/>
    </source>
</evidence>
<dbReference type="Proteomes" id="UP000242180">
    <property type="component" value="Unassembled WGS sequence"/>
</dbReference>
<keyword evidence="5" id="KW-0653">Protein transport</keyword>
<evidence type="ECO:0000256" key="3">
    <source>
        <dbReference type="ARBA" id="ARBA00013784"/>
    </source>
</evidence>
<feature type="compositionally biased region" description="Polar residues" evidence="7">
    <location>
        <begin position="205"/>
        <end position="251"/>
    </location>
</feature>
<organism evidence="9 10">
    <name type="scientific">Syncephalastrum racemosum</name>
    <name type="common">Filamentous fungus</name>
    <dbReference type="NCBI Taxonomy" id="13706"/>
    <lineage>
        <taxon>Eukaryota</taxon>
        <taxon>Fungi</taxon>
        <taxon>Fungi incertae sedis</taxon>
        <taxon>Mucoromycota</taxon>
        <taxon>Mucoromycotina</taxon>
        <taxon>Mucoromycetes</taxon>
        <taxon>Mucorales</taxon>
        <taxon>Syncephalastraceae</taxon>
        <taxon>Syncephalastrum</taxon>
    </lineage>
</organism>
<dbReference type="OMA" id="EQETILW"/>
<evidence type="ECO:0000256" key="1">
    <source>
        <dbReference type="ARBA" id="ARBA00004329"/>
    </source>
</evidence>
<feature type="compositionally biased region" description="Polar residues" evidence="7">
    <location>
        <begin position="303"/>
        <end position="325"/>
    </location>
</feature>
<dbReference type="STRING" id="13706.A0A1X2HWJ6"/>
<dbReference type="EMBL" id="MCGN01000001">
    <property type="protein sequence ID" value="ORZ03881.1"/>
    <property type="molecule type" value="Genomic_DNA"/>
</dbReference>
<feature type="compositionally biased region" description="Basic and acidic residues" evidence="7">
    <location>
        <begin position="368"/>
        <end position="381"/>
    </location>
</feature>
<evidence type="ECO:0000256" key="6">
    <source>
        <dbReference type="ARBA" id="ARBA00023006"/>
    </source>
</evidence>
<gene>
    <name evidence="9" type="ORF">BCR43DRAFT_451523</name>
</gene>
<feature type="compositionally biased region" description="Polar residues" evidence="7">
    <location>
        <begin position="434"/>
        <end position="445"/>
    </location>
</feature>
<dbReference type="PANTHER" id="PTHR40012:SF1">
    <property type="entry name" value="AUTOPHAGY-RELATED PROTEIN 29"/>
    <property type="match status" value="1"/>
</dbReference>
<evidence type="ECO:0000256" key="5">
    <source>
        <dbReference type="ARBA" id="ARBA00022927"/>
    </source>
</evidence>
<dbReference type="AlphaFoldDB" id="A0A1X2HWJ6"/>
<dbReference type="GO" id="GO:0015031">
    <property type="term" value="P:protein transport"/>
    <property type="evidence" value="ECO:0007669"/>
    <property type="project" value="UniProtKB-KW"/>
</dbReference>
<feature type="region of interest" description="Disordered" evidence="7">
    <location>
        <begin position="165"/>
        <end position="251"/>
    </location>
</feature>
<dbReference type="InterPro" id="IPR039362">
    <property type="entry name" value="ATG29_sf"/>
</dbReference>
<feature type="compositionally biased region" description="Pro residues" evidence="7">
    <location>
        <begin position="127"/>
        <end position="138"/>
    </location>
</feature>
<name>A0A1X2HWJ6_SYNRA</name>
<evidence type="ECO:0000313" key="9">
    <source>
        <dbReference type="EMBL" id="ORZ03881.1"/>
    </source>
</evidence>
<accession>A0A1X2HWJ6</accession>
<feature type="compositionally biased region" description="Low complexity" evidence="7">
    <location>
        <begin position="88"/>
        <end position="122"/>
    </location>
</feature>
<dbReference type="PANTHER" id="PTHR40012">
    <property type="entry name" value="AUTOPHAGY-RELATED PROTEIN 29"/>
    <property type="match status" value="1"/>
</dbReference>
<feature type="compositionally biased region" description="Low complexity" evidence="7">
    <location>
        <begin position="391"/>
        <end position="405"/>
    </location>
</feature>
<feature type="compositionally biased region" description="Low complexity" evidence="7">
    <location>
        <begin position="266"/>
        <end position="286"/>
    </location>
</feature>
<keyword evidence="10" id="KW-1185">Reference proteome</keyword>
<dbReference type="InParanoid" id="A0A1X2HWJ6"/>
<feature type="domain" description="Atg29 N-terminal" evidence="8">
    <location>
        <begin position="9"/>
        <end position="58"/>
    </location>
</feature>
<comment type="similarity">
    <text evidence="2">Belongs to the ATG29 family.</text>
</comment>
<dbReference type="GO" id="GO:0000045">
    <property type="term" value="P:autophagosome assembly"/>
    <property type="evidence" value="ECO:0007669"/>
    <property type="project" value="InterPro"/>
</dbReference>
<dbReference type="Pfam" id="PF18388">
    <property type="entry name" value="ATG29_N"/>
    <property type="match status" value="1"/>
</dbReference>
<reference evidence="9 10" key="1">
    <citation type="submission" date="2016-07" db="EMBL/GenBank/DDBJ databases">
        <title>Pervasive Adenine N6-methylation of Active Genes in Fungi.</title>
        <authorList>
            <consortium name="DOE Joint Genome Institute"/>
            <person name="Mondo S.J."/>
            <person name="Dannebaum R.O."/>
            <person name="Kuo R.C."/>
            <person name="Labutti K."/>
            <person name="Haridas S."/>
            <person name="Kuo A."/>
            <person name="Salamov A."/>
            <person name="Ahrendt S.R."/>
            <person name="Lipzen A."/>
            <person name="Sullivan W."/>
            <person name="Andreopoulos W.B."/>
            <person name="Clum A."/>
            <person name="Lindquist E."/>
            <person name="Daum C."/>
            <person name="Ramamoorthy G.K."/>
            <person name="Gryganskyi A."/>
            <person name="Culley D."/>
            <person name="Magnuson J.K."/>
            <person name="James T.Y."/>
            <person name="O'Malley M.A."/>
            <person name="Stajich J.E."/>
            <person name="Spatafora J.W."/>
            <person name="Visel A."/>
            <person name="Grigoriev I.V."/>
        </authorList>
    </citation>
    <scope>NUCLEOTIDE SEQUENCE [LARGE SCALE GENOMIC DNA]</scope>
    <source>
        <strain evidence="9 10">NRRL 2496</strain>
    </source>
</reference>
<keyword evidence="4" id="KW-0813">Transport</keyword>